<feature type="signal peptide" evidence="3">
    <location>
        <begin position="1"/>
        <end position="21"/>
    </location>
</feature>
<dbReference type="AlphaFoldDB" id="A0AAW0TB37"/>
<keyword evidence="2" id="KW-1133">Transmembrane helix</keyword>
<dbReference type="Proteomes" id="UP001487740">
    <property type="component" value="Unassembled WGS sequence"/>
</dbReference>
<keyword evidence="2" id="KW-0472">Membrane</keyword>
<keyword evidence="2" id="KW-0812">Transmembrane</keyword>
<accession>A0AAW0TB37</accession>
<keyword evidence="3" id="KW-0732">Signal</keyword>
<evidence type="ECO:0000256" key="2">
    <source>
        <dbReference type="SAM" id="Phobius"/>
    </source>
</evidence>
<evidence type="ECO:0000256" key="3">
    <source>
        <dbReference type="SAM" id="SignalP"/>
    </source>
</evidence>
<feature type="chain" id="PRO_5043912014" evidence="3">
    <location>
        <begin position="22"/>
        <end position="275"/>
    </location>
</feature>
<name>A0AAW0TB37_SCYPA</name>
<gene>
    <name evidence="4" type="ORF">O3P69_014381</name>
</gene>
<proteinExistence type="predicted"/>
<evidence type="ECO:0000313" key="4">
    <source>
        <dbReference type="EMBL" id="KAK8384785.1"/>
    </source>
</evidence>
<evidence type="ECO:0000256" key="1">
    <source>
        <dbReference type="SAM" id="MobiDB-lite"/>
    </source>
</evidence>
<feature type="compositionally biased region" description="Polar residues" evidence="1">
    <location>
        <begin position="265"/>
        <end position="275"/>
    </location>
</feature>
<sequence length="275" mass="30707">MNTILPVLILVLGSVLDLTHAQTCTHNKTLRSGDSKTIHTDEITYNHGMRMSIKVDKLYPCEDFLAVILEVEETNGIVHKAEFLADGKCWEKKTERKKLQGEVILYKNPLSKNLSYHLTVGECMLNFSEEIKGFTGFLRINIVGHGQSLWCTGVEDPPKKLKPPPLPFKCHSAPPSHNISPVVSRAKVLVIVGWVVGGLVVVVTVVVTVVVVWCVCRRSSSQSPVARWRRPRGEQPPSHSHVSDNNMYEPFSNSRGGRRRRCTQGLPTSQPQQLV</sequence>
<feature type="region of interest" description="Disordered" evidence="1">
    <location>
        <begin position="225"/>
        <end position="275"/>
    </location>
</feature>
<dbReference type="EMBL" id="JARAKH010000034">
    <property type="protein sequence ID" value="KAK8384785.1"/>
    <property type="molecule type" value="Genomic_DNA"/>
</dbReference>
<keyword evidence="5" id="KW-1185">Reference proteome</keyword>
<evidence type="ECO:0000313" key="5">
    <source>
        <dbReference type="Proteomes" id="UP001487740"/>
    </source>
</evidence>
<protein>
    <submittedName>
        <fullName evidence="4">Uncharacterized protein</fullName>
    </submittedName>
</protein>
<feature type="compositionally biased region" description="Polar residues" evidence="1">
    <location>
        <begin position="237"/>
        <end position="255"/>
    </location>
</feature>
<comment type="caution">
    <text evidence="4">The sequence shown here is derived from an EMBL/GenBank/DDBJ whole genome shotgun (WGS) entry which is preliminary data.</text>
</comment>
<organism evidence="4 5">
    <name type="scientific">Scylla paramamosain</name>
    <name type="common">Mud crab</name>
    <dbReference type="NCBI Taxonomy" id="85552"/>
    <lineage>
        <taxon>Eukaryota</taxon>
        <taxon>Metazoa</taxon>
        <taxon>Ecdysozoa</taxon>
        <taxon>Arthropoda</taxon>
        <taxon>Crustacea</taxon>
        <taxon>Multicrustacea</taxon>
        <taxon>Malacostraca</taxon>
        <taxon>Eumalacostraca</taxon>
        <taxon>Eucarida</taxon>
        <taxon>Decapoda</taxon>
        <taxon>Pleocyemata</taxon>
        <taxon>Brachyura</taxon>
        <taxon>Eubrachyura</taxon>
        <taxon>Portunoidea</taxon>
        <taxon>Portunidae</taxon>
        <taxon>Portuninae</taxon>
        <taxon>Scylla</taxon>
    </lineage>
</organism>
<reference evidence="4 5" key="1">
    <citation type="submission" date="2023-03" db="EMBL/GenBank/DDBJ databases">
        <title>High-quality genome of Scylla paramamosain provides insights in environmental adaptation.</title>
        <authorList>
            <person name="Zhang L."/>
        </authorList>
    </citation>
    <scope>NUCLEOTIDE SEQUENCE [LARGE SCALE GENOMIC DNA]</scope>
    <source>
        <strain evidence="4">LZ_2023a</strain>
        <tissue evidence="4">Muscle</tissue>
    </source>
</reference>
<feature type="transmembrane region" description="Helical" evidence="2">
    <location>
        <begin position="188"/>
        <end position="215"/>
    </location>
</feature>